<keyword evidence="3" id="KW-1185">Reference proteome</keyword>
<dbReference type="AlphaFoldDB" id="A0A810N9E7"/>
<evidence type="ECO:0000256" key="1">
    <source>
        <dbReference type="SAM" id="MobiDB-lite"/>
    </source>
</evidence>
<organism evidence="2 3">
    <name type="scientific">Polymorphospora rubra</name>
    <dbReference type="NCBI Taxonomy" id="338584"/>
    <lineage>
        <taxon>Bacteria</taxon>
        <taxon>Bacillati</taxon>
        <taxon>Actinomycetota</taxon>
        <taxon>Actinomycetes</taxon>
        <taxon>Micromonosporales</taxon>
        <taxon>Micromonosporaceae</taxon>
        <taxon>Polymorphospora</taxon>
    </lineage>
</organism>
<dbReference type="KEGG" id="pry:Prubr_52240"/>
<dbReference type="EMBL" id="AP023359">
    <property type="protein sequence ID" value="BCJ68203.1"/>
    <property type="molecule type" value="Genomic_DNA"/>
</dbReference>
<gene>
    <name evidence="2" type="ORF">Prubr_52240</name>
</gene>
<proteinExistence type="predicted"/>
<evidence type="ECO:0000313" key="2">
    <source>
        <dbReference type="EMBL" id="BCJ68203.1"/>
    </source>
</evidence>
<sequence>MAEKQGAVRQYVMGNTFADPTAVRQAVFRRYGRRGAAGADPGVGAVGELAGNSVAHTGADGVGWQPPRPGWPAQGRELA</sequence>
<reference evidence="2" key="1">
    <citation type="submission" date="2020-08" db="EMBL/GenBank/DDBJ databases">
        <title>Whole genome shotgun sequence of Polymorphospora rubra NBRC 101157.</title>
        <authorList>
            <person name="Komaki H."/>
            <person name="Tamura T."/>
        </authorList>
    </citation>
    <scope>NUCLEOTIDE SEQUENCE</scope>
    <source>
        <strain evidence="2">NBRC 101157</strain>
    </source>
</reference>
<dbReference type="Proteomes" id="UP000680866">
    <property type="component" value="Chromosome"/>
</dbReference>
<evidence type="ECO:0000313" key="3">
    <source>
        <dbReference type="Proteomes" id="UP000680866"/>
    </source>
</evidence>
<feature type="region of interest" description="Disordered" evidence="1">
    <location>
        <begin position="54"/>
        <end position="79"/>
    </location>
</feature>
<accession>A0A810N9E7</accession>
<name>A0A810N9E7_9ACTN</name>
<protein>
    <submittedName>
        <fullName evidence="2">Uncharacterized protein</fullName>
    </submittedName>
</protein>